<evidence type="ECO:0000256" key="2">
    <source>
        <dbReference type="SAM" id="MobiDB-lite"/>
    </source>
</evidence>
<dbReference type="InterPro" id="IPR016181">
    <property type="entry name" value="Acyl_CoA_acyltransferase"/>
</dbReference>
<dbReference type="SUPFAM" id="SSF55729">
    <property type="entry name" value="Acyl-CoA N-acyltransferases (Nat)"/>
    <property type="match status" value="1"/>
</dbReference>
<dbReference type="Proteomes" id="UP000557566">
    <property type="component" value="Unassembled WGS sequence"/>
</dbReference>
<accession>A0A8H4PRL1</accession>
<dbReference type="Gene3D" id="3.40.630.30">
    <property type="match status" value="1"/>
</dbReference>
<feature type="domain" description="Acyltransferase MbtK/IucB-like conserved" evidence="3">
    <location>
        <begin position="283"/>
        <end position="332"/>
    </location>
</feature>
<organism evidence="4 5">
    <name type="scientific">Ophiocordyceps sinensis</name>
    <dbReference type="NCBI Taxonomy" id="72228"/>
    <lineage>
        <taxon>Eukaryota</taxon>
        <taxon>Fungi</taxon>
        <taxon>Dikarya</taxon>
        <taxon>Ascomycota</taxon>
        <taxon>Pezizomycotina</taxon>
        <taxon>Sordariomycetes</taxon>
        <taxon>Hypocreomycetidae</taxon>
        <taxon>Hypocreales</taxon>
        <taxon>Ophiocordycipitaceae</taxon>
        <taxon>Ophiocordyceps</taxon>
    </lineage>
</organism>
<dbReference type="Pfam" id="PF13523">
    <property type="entry name" value="Acetyltransf_8"/>
    <property type="match status" value="1"/>
</dbReference>
<evidence type="ECO:0000259" key="3">
    <source>
        <dbReference type="SMART" id="SM01006"/>
    </source>
</evidence>
<dbReference type="EMBL" id="JAAVMX010000005">
    <property type="protein sequence ID" value="KAF4509145.1"/>
    <property type="molecule type" value="Genomic_DNA"/>
</dbReference>
<keyword evidence="5" id="KW-1185">Reference proteome</keyword>
<comment type="caution">
    <text evidence="4">The sequence shown here is derived from an EMBL/GenBank/DDBJ whole genome shotgun (WGS) entry which is preliminary data.</text>
</comment>
<sequence>MATNSTYASPDVSPSSLSPDETVLRLPHPYQTDYTVQQATRSCRPELADVALYRLREKAGSAKAPTPCKLDNAHLSFSEPTHLRSSELPPAANNSPWARARRSPCSFVVWDGPEAVPSPAQAWLLLYLLFTLRPANESIRLELRGPGAAELARQLIDLLLATSHAPPSRTPGNNKMAPETRPDEALVVALQGTFWQGAGSPFGPRPIWLPEGSSRSLCFSSGSSPSYPLAPLHHTITVASAGDPQDPERYQQSCHPVRPAKPAPGALIYSRWIPHIKETFSMVVLDWENQEHLGLLHDWMNDPRVSQGWHEEGSLEHHRQYLGAIDGDPHQMAVLARWDDTFFGYFEFYWAKEDRLGGYYDAGDWDRGRHALVGDVRFRGPHRVSGWWSSQIHYLFLDDPRTMYVVGEPSISNPTSSFYDLMHGFRIDQFVDLPHKRSTVNSCPRAKFFQLCPMAEQDKAVGGLKMVLGPKL</sequence>
<proteinExistence type="inferred from homology"/>
<dbReference type="InterPro" id="IPR019432">
    <property type="entry name" value="Acyltransferase_MbtK/IucB-like"/>
</dbReference>
<feature type="compositionally biased region" description="Low complexity" evidence="2">
    <location>
        <begin position="9"/>
        <end position="20"/>
    </location>
</feature>
<dbReference type="GO" id="GO:0019290">
    <property type="term" value="P:siderophore biosynthetic process"/>
    <property type="evidence" value="ECO:0007669"/>
    <property type="project" value="InterPro"/>
</dbReference>
<evidence type="ECO:0000256" key="1">
    <source>
        <dbReference type="ARBA" id="ARBA00009893"/>
    </source>
</evidence>
<dbReference type="AlphaFoldDB" id="A0A8H4PRL1"/>
<feature type="region of interest" description="Disordered" evidence="2">
    <location>
        <begin position="1"/>
        <end position="21"/>
    </location>
</feature>
<gene>
    <name evidence="4" type="ORF">G6O67_005441</name>
</gene>
<evidence type="ECO:0000313" key="4">
    <source>
        <dbReference type="EMBL" id="KAF4509145.1"/>
    </source>
</evidence>
<protein>
    <recommendedName>
        <fullName evidence="3">Acyltransferase MbtK/IucB-like conserved domain-containing protein</fullName>
    </recommendedName>
</protein>
<dbReference type="PANTHER" id="PTHR31438">
    <property type="entry name" value="LYSINE N-ACYLTRANSFERASE C17G9.06C-RELATED"/>
    <property type="match status" value="1"/>
</dbReference>
<dbReference type="GO" id="GO:0016410">
    <property type="term" value="F:N-acyltransferase activity"/>
    <property type="evidence" value="ECO:0007669"/>
    <property type="project" value="TreeGrafter"/>
</dbReference>
<dbReference type="OrthoDB" id="4250781at2759"/>
<dbReference type="SMART" id="SM01006">
    <property type="entry name" value="AlcB"/>
    <property type="match status" value="1"/>
</dbReference>
<evidence type="ECO:0000313" key="5">
    <source>
        <dbReference type="Proteomes" id="UP000557566"/>
    </source>
</evidence>
<dbReference type="PANTHER" id="PTHR31438:SF7">
    <property type="entry name" value="ACYLTRANSFERASE MBTK_IUCB-LIKE CONSERVED DOMAIN-CONTAINING PROTEIN"/>
    <property type="match status" value="1"/>
</dbReference>
<name>A0A8H4PRL1_9HYPO</name>
<reference evidence="4 5" key="1">
    <citation type="journal article" date="2020" name="Genome Biol. Evol.">
        <title>A new high-quality draft genome assembly of the Chinese cordyceps Ophiocordyceps sinensis.</title>
        <authorList>
            <person name="Shu R."/>
            <person name="Zhang J."/>
            <person name="Meng Q."/>
            <person name="Zhang H."/>
            <person name="Zhou G."/>
            <person name="Li M."/>
            <person name="Wu P."/>
            <person name="Zhao Y."/>
            <person name="Chen C."/>
            <person name="Qin Q."/>
        </authorList>
    </citation>
    <scope>NUCLEOTIDE SEQUENCE [LARGE SCALE GENOMIC DNA]</scope>
    <source>
        <strain evidence="4 5">IOZ07</strain>
    </source>
</reference>
<comment type="similarity">
    <text evidence="1">Belongs to the lysine N-acyltransferase MbtK family.</text>
</comment>